<dbReference type="Gene3D" id="3.40.50.1820">
    <property type="entry name" value="alpha/beta hydrolase"/>
    <property type="match status" value="1"/>
</dbReference>
<comment type="caution">
    <text evidence="3">The sequence shown here is derived from an EMBL/GenBank/DDBJ whole genome shotgun (WGS) entry which is preliminary data.</text>
</comment>
<reference evidence="3" key="1">
    <citation type="submission" date="2023-08" db="EMBL/GenBank/DDBJ databases">
        <authorList>
            <person name="Chen Y."/>
            <person name="Shah S."/>
            <person name="Dougan E. K."/>
            <person name="Thang M."/>
            <person name="Chan C."/>
        </authorList>
    </citation>
    <scope>NUCLEOTIDE SEQUENCE</scope>
</reference>
<dbReference type="InterPro" id="IPR000073">
    <property type="entry name" value="AB_hydrolase_1"/>
</dbReference>
<feature type="signal peptide" evidence="1">
    <location>
        <begin position="1"/>
        <end position="19"/>
    </location>
</feature>
<keyword evidence="1" id="KW-0732">Signal</keyword>
<dbReference type="GO" id="GO:0004806">
    <property type="term" value="F:triacylglycerol lipase activity"/>
    <property type="evidence" value="ECO:0007669"/>
    <property type="project" value="TreeGrafter"/>
</dbReference>
<dbReference type="InterPro" id="IPR050471">
    <property type="entry name" value="AB_hydrolase"/>
</dbReference>
<evidence type="ECO:0000259" key="2">
    <source>
        <dbReference type="Pfam" id="PF00561"/>
    </source>
</evidence>
<dbReference type="Pfam" id="PF00561">
    <property type="entry name" value="Abhydrolase_1"/>
    <property type="match status" value="1"/>
</dbReference>
<dbReference type="SUPFAM" id="SSF53474">
    <property type="entry name" value="alpha/beta-Hydrolases"/>
    <property type="match status" value="1"/>
</dbReference>
<dbReference type="EMBL" id="CAUJNA010000001">
    <property type="protein sequence ID" value="CAJ1369972.1"/>
    <property type="molecule type" value="Genomic_DNA"/>
</dbReference>
<dbReference type="PANTHER" id="PTHR43433:SF5">
    <property type="entry name" value="AB HYDROLASE-1 DOMAIN-CONTAINING PROTEIN"/>
    <property type="match status" value="1"/>
</dbReference>
<dbReference type="PANTHER" id="PTHR43433">
    <property type="entry name" value="HYDROLASE, ALPHA/BETA FOLD FAMILY PROTEIN"/>
    <property type="match status" value="1"/>
</dbReference>
<evidence type="ECO:0000256" key="1">
    <source>
        <dbReference type="SAM" id="SignalP"/>
    </source>
</evidence>
<protein>
    <recommendedName>
        <fullName evidence="2">AB hydrolase-1 domain-containing protein</fullName>
    </recommendedName>
</protein>
<feature type="chain" id="PRO_5041322689" description="AB hydrolase-1 domain-containing protein" evidence="1">
    <location>
        <begin position="20"/>
        <end position="280"/>
    </location>
</feature>
<dbReference type="GO" id="GO:0046503">
    <property type="term" value="P:glycerolipid catabolic process"/>
    <property type="evidence" value="ECO:0007669"/>
    <property type="project" value="TreeGrafter"/>
</dbReference>
<dbReference type="InterPro" id="IPR029058">
    <property type="entry name" value="AB_hydrolase_fold"/>
</dbReference>
<proteinExistence type="predicted"/>
<evidence type="ECO:0000313" key="3">
    <source>
        <dbReference type="EMBL" id="CAJ1369972.1"/>
    </source>
</evidence>
<accession>A0AA36HIY8</accession>
<name>A0AA36HIY8_9DINO</name>
<organism evidence="3 4">
    <name type="scientific">Effrenium voratum</name>
    <dbReference type="NCBI Taxonomy" id="2562239"/>
    <lineage>
        <taxon>Eukaryota</taxon>
        <taxon>Sar</taxon>
        <taxon>Alveolata</taxon>
        <taxon>Dinophyceae</taxon>
        <taxon>Suessiales</taxon>
        <taxon>Symbiodiniaceae</taxon>
        <taxon>Effrenium</taxon>
    </lineage>
</organism>
<dbReference type="AlphaFoldDB" id="A0AA36HIY8"/>
<keyword evidence="4" id="KW-1185">Reference proteome</keyword>
<evidence type="ECO:0000313" key="4">
    <source>
        <dbReference type="Proteomes" id="UP001178507"/>
    </source>
</evidence>
<dbReference type="Proteomes" id="UP001178507">
    <property type="component" value="Unassembled WGS sequence"/>
</dbReference>
<feature type="domain" description="AB hydrolase-1" evidence="2">
    <location>
        <begin position="60"/>
        <end position="178"/>
    </location>
</feature>
<sequence>MIKYLIAAFVLFLTIPAQAEDRWISIPPAPPMPEAASSGTVNVNGIDMYHAIYGDADGTPILLIHGGLAHGDIWAAQVADLMQDHTVIVADTRGHGRSTNDGSEYTYARLAADYLALLDQIGVDRVHLVGWSDGANIGYSISQTNPERLASHFAHAGNITLDGVDPSVETNEVFGTYVGMMAGDYAEMSPTPDGFENFLGAVAKMWGSSKPGGPDALKSVTVPTLVVQSEFDEAILMDHAKMIAEIMPSADFLVLEDVSHFASFQAADEYTDAIRNFIEP</sequence>
<gene>
    <name evidence="3" type="ORF">EVOR1521_LOCUS617</name>
</gene>